<proteinExistence type="predicted"/>
<dbReference type="RefSeq" id="WP_356958552.1">
    <property type="nucleotide sequence ID" value="NZ_JBEYBD010000013.1"/>
</dbReference>
<gene>
    <name evidence="3" type="ORF">ABZ510_03155</name>
</gene>
<dbReference type="PROSITE" id="PS50157">
    <property type="entry name" value="ZINC_FINGER_C2H2_2"/>
    <property type="match status" value="1"/>
</dbReference>
<feature type="domain" description="C2H2-type" evidence="2">
    <location>
        <begin position="28"/>
        <end position="56"/>
    </location>
</feature>
<accession>A0ABV2WIX2</accession>
<feature type="compositionally biased region" description="Polar residues" evidence="1">
    <location>
        <begin position="402"/>
        <end position="418"/>
    </location>
</feature>
<dbReference type="PROSITE" id="PS00028">
    <property type="entry name" value="ZINC_FINGER_C2H2_1"/>
    <property type="match status" value="1"/>
</dbReference>
<evidence type="ECO:0000313" key="3">
    <source>
        <dbReference type="EMBL" id="MEU1950834.1"/>
    </source>
</evidence>
<dbReference type="EMBL" id="JBEYBF010000002">
    <property type="protein sequence ID" value="MEU1950834.1"/>
    <property type="molecule type" value="Genomic_DNA"/>
</dbReference>
<organism evidence="3 4">
    <name type="scientific">Nocardia rhamnosiphila</name>
    <dbReference type="NCBI Taxonomy" id="426716"/>
    <lineage>
        <taxon>Bacteria</taxon>
        <taxon>Bacillati</taxon>
        <taxon>Actinomycetota</taxon>
        <taxon>Actinomycetes</taxon>
        <taxon>Mycobacteriales</taxon>
        <taxon>Nocardiaceae</taxon>
        <taxon>Nocardia</taxon>
    </lineage>
</organism>
<dbReference type="Proteomes" id="UP001550628">
    <property type="component" value="Unassembled WGS sequence"/>
</dbReference>
<name>A0ABV2WIX2_9NOCA</name>
<keyword evidence="4" id="KW-1185">Reference proteome</keyword>
<evidence type="ECO:0000313" key="4">
    <source>
        <dbReference type="Proteomes" id="UP001550628"/>
    </source>
</evidence>
<feature type="compositionally biased region" description="Low complexity" evidence="1">
    <location>
        <begin position="420"/>
        <end position="430"/>
    </location>
</feature>
<feature type="region of interest" description="Disordered" evidence="1">
    <location>
        <begin position="370"/>
        <end position="551"/>
    </location>
</feature>
<sequence length="551" mass="59728">MAHWSTGYADFHEEVYAPPPLPPRPPRLPCPECGAVFSAADALRDHVFGTHPVARPTLLHRGLVCGDTRLLVQRQTDPADWNVLNCVWARVDGADVAPDQLGSRLSTADGIVGVEVGNNRSQATYEFDFAVAAQEDLDGVDGVLTELIADGDITSESISGFYDRTLAFPSAKSYAGGIAEYLYWLAGRQGLGSSATERNHDKLNRAAHQLRDIQRPVALAITSVISFYCNHFDEAANRALSPRLHAVSTRLARMLAADTDHADPGQITGRLAHLEFMLMDEYAQSLVELCSHPLDSSTSDIVAQFDYRAAERYDRVKILLFLAEHHLATGDPRVVQLVRTAGQNGVPEHWVESRLDLITDEGSTWQTAAANGLSERMGTPGDLRQGGKTARASRPAAGHNPHQATAPASTQAVRTGPSNAKRAPGPGATAPKPPRQPGNPTEKAVQDRRDLGNNSTGRTSAAPEGHPEARRRGPATPDQPTTRLPGATPKTSGPRESIRPAGNILPVSETPPRRTHGETQIVRPDAASERPNGRNALLRESWLGRRKRRRR</sequence>
<comment type="caution">
    <text evidence="3">The sequence shown here is derived from an EMBL/GenBank/DDBJ whole genome shotgun (WGS) entry which is preliminary data.</text>
</comment>
<evidence type="ECO:0000256" key="1">
    <source>
        <dbReference type="SAM" id="MobiDB-lite"/>
    </source>
</evidence>
<evidence type="ECO:0000259" key="2">
    <source>
        <dbReference type="PROSITE" id="PS50157"/>
    </source>
</evidence>
<dbReference type="InterPro" id="IPR013087">
    <property type="entry name" value="Znf_C2H2_type"/>
</dbReference>
<protein>
    <recommendedName>
        <fullName evidence="2">C2H2-type domain-containing protein</fullName>
    </recommendedName>
</protein>
<reference evidence="3 4" key="1">
    <citation type="submission" date="2024-06" db="EMBL/GenBank/DDBJ databases">
        <title>The Natural Products Discovery Center: Release of the First 8490 Sequenced Strains for Exploring Actinobacteria Biosynthetic Diversity.</title>
        <authorList>
            <person name="Kalkreuter E."/>
            <person name="Kautsar S.A."/>
            <person name="Yang D."/>
            <person name="Bader C.D."/>
            <person name="Teijaro C.N."/>
            <person name="Fluegel L."/>
            <person name="Davis C.M."/>
            <person name="Simpson J.R."/>
            <person name="Lauterbach L."/>
            <person name="Steele A.D."/>
            <person name="Gui C."/>
            <person name="Meng S."/>
            <person name="Li G."/>
            <person name="Viehrig K."/>
            <person name="Ye F."/>
            <person name="Su P."/>
            <person name="Kiefer A.F."/>
            <person name="Nichols A."/>
            <person name="Cepeda A.J."/>
            <person name="Yan W."/>
            <person name="Fan B."/>
            <person name="Jiang Y."/>
            <person name="Adhikari A."/>
            <person name="Zheng C.-J."/>
            <person name="Schuster L."/>
            <person name="Cowan T.M."/>
            <person name="Smanski M.J."/>
            <person name="Chevrette M.G."/>
            <person name="De Carvalho L.P.S."/>
            <person name="Shen B."/>
        </authorList>
    </citation>
    <scope>NUCLEOTIDE SEQUENCE [LARGE SCALE GENOMIC DNA]</scope>
    <source>
        <strain evidence="3 4">NPDC019708</strain>
    </source>
</reference>